<evidence type="ECO:0000256" key="1">
    <source>
        <dbReference type="ARBA" id="ARBA00005710"/>
    </source>
</evidence>
<evidence type="ECO:0000256" key="3">
    <source>
        <dbReference type="SAM" id="SignalP"/>
    </source>
</evidence>
<feature type="signal peptide" evidence="3">
    <location>
        <begin position="1"/>
        <end position="20"/>
    </location>
</feature>
<dbReference type="SUPFAM" id="SSF56925">
    <property type="entry name" value="OMPA-like"/>
    <property type="match status" value="1"/>
</dbReference>
<keyword evidence="7" id="KW-1185">Reference proteome</keyword>
<dbReference type="InterPro" id="IPR000498">
    <property type="entry name" value="OmpA-like_TM_dom"/>
</dbReference>
<evidence type="ECO:0000256" key="2">
    <source>
        <dbReference type="ARBA" id="ARBA00023114"/>
    </source>
</evidence>
<protein>
    <recommendedName>
        <fullName evidence="4">Outer membrane protein OmpA-like transmembrane domain-containing protein</fullName>
    </recommendedName>
</protein>
<gene>
    <name evidence="6" type="ORF">AKG60_15370</name>
    <name evidence="5" type="ORF">YA91_01550</name>
</gene>
<keyword evidence="2" id="KW-0813">Transport</keyword>
<dbReference type="Proteomes" id="UP000191946">
    <property type="component" value="Unassembled WGS sequence"/>
</dbReference>
<dbReference type="InterPro" id="IPR011250">
    <property type="entry name" value="OMP/PagP_B-barrel"/>
</dbReference>
<dbReference type="GO" id="GO:0009279">
    <property type="term" value="C:cell outer membrane"/>
    <property type="evidence" value="ECO:0007669"/>
    <property type="project" value="InterPro"/>
</dbReference>
<dbReference type="Pfam" id="PF01389">
    <property type="entry name" value="OmpA_membrane"/>
    <property type="match status" value="1"/>
</dbReference>
<dbReference type="Gene3D" id="2.40.160.20">
    <property type="match status" value="1"/>
</dbReference>
<dbReference type="RefSeq" id="WP_023649831.1">
    <property type="nucleotide sequence ID" value="NZ_CP023247.2"/>
</dbReference>
<dbReference type="EMBL" id="CP023247">
    <property type="protein sequence ID" value="ASZ49322.1"/>
    <property type="molecule type" value="Genomic_DNA"/>
</dbReference>
<reference evidence="5" key="2">
    <citation type="submission" date="2017-09" db="EMBL/GenBank/DDBJ databases">
        <authorList>
            <person name="Ehlers B."/>
            <person name="Leendertz F.H."/>
        </authorList>
    </citation>
    <scope>NUCLEOTIDE SEQUENCE</scope>
    <source>
        <strain evidence="5">MAVP-26</strain>
    </source>
</reference>
<evidence type="ECO:0000313" key="6">
    <source>
        <dbReference type="EMBL" id="OQJ99387.1"/>
    </source>
</evidence>
<comment type="similarity">
    <text evidence="1">Belongs to the outer membrane OOP (TC 1.B.6) superfamily. OmpA family.</text>
</comment>
<evidence type="ECO:0000313" key="7">
    <source>
        <dbReference type="Proteomes" id="UP000191946"/>
    </source>
</evidence>
<dbReference type="EMBL" id="LHQV01000015">
    <property type="protein sequence ID" value="OQJ99387.1"/>
    <property type="molecule type" value="Genomic_DNA"/>
</dbReference>
<keyword evidence="2" id="KW-0406">Ion transport</keyword>
<proteinExistence type="inferred from homology"/>
<feature type="chain" id="PRO_5044570367" description="Outer membrane protein OmpA-like transmembrane domain-containing protein" evidence="3">
    <location>
        <begin position="21"/>
        <end position="204"/>
    </location>
</feature>
<dbReference type="AlphaFoldDB" id="A0A249VXV6"/>
<organism evidence="5">
    <name type="scientific">Vibrio parahaemolyticus</name>
    <dbReference type="NCBI Taxonomy" id="670"/>
    <lineage>
        <taxon>Bacteria</taxon>
        <taxon>Pseudomonadati</taxon>
        <taxon>Pseudomonadota</taxon>
        <taxon>Gammaproteobacteria</taxon>
        <taxon>Vibrionales</taxon>
        <taxon>Vibrionaceae</taxon>
        <taxon>Vibrio</taxon>
    </lineage>
</organism>
<evidence type="ECO:0000313" key="5">
    <source>
        <dbReference type="EMBL" id="ASZ49322.1"/>
    </source>
</evidence>
<sequence length="204" mass="22021">MLKKTWLTVALLTTCSMANAAPYIGASIGKATFDDISGSIKSNTYNASEKLEVKDNESLFGKVFGGYTFNEYISLEGAIGGYDALDGSVVTVGDMKFLAIQPKLTLPIGDRFNLFAKAGLSYFNAEFKVSNSVLTGDEGHTTFSETTVTGLYGLGAEFAITKNLALQVEWEYMKPELDVAKLGSEKVTVEAEISAFSVGMSYRF</sequence>
<accession>A0A249VXV6</accession>
<name>A0A249VXV6_VIBPH</name>
<feature type="domain" description="Outer membrane protein OmpA-like transmembrane" evidence="4">
    <location>
        <begin position="21"/>
        <end position="204"/>
    </location>
</feature>
<reference evidence="6 7" key="1">
    <citation type="submission" date="2015-08" db="EMBL/GenBank/DDBJ databases">
        <title>Draft Genome Sequences of Vibrio parahaemolyticus Strains.</title>
        <authorList>
            <person name="Gonzalez-Escalona N."/>
            <person name="DePaola A."/>
        </authorList>
    </citation>
    <scope>NUCLEOTIDE SEQUENCE [LARGE SCALE GENOMIC DNA]</scope>
    <source>
        <strain evidence="6 7">CFSAN001621</strain>
    </source>
</reference>
<evidence type="ECO:0000259" key="4">
    <source>
        <dbReference type="Pfam" id="PF01389"/>
    </source>
</evidence>
<keyword evidence="2" id="KW-0812">Transmembrane</keyword>
<dbReference type="GO" id="GO:0046930">
    <property type="term" value="C:pore complex"/>
    <property type="evidence" value="ECO:0007669"/>
    <property type="project" value="UniProtKB-KW"/>
</dbReference>
<keyword evidence="2" id="KW-0626">Porin</keyword>
<keyword evidence="3" id="KW-0732">Signal</keyword>
<dbReference type="GO" id="GO:0015288">
    <property type="term" value="F:porin activity"/>
    <property type="evidence" value="ECO:0007669"/>
    <property type="project" value="UniProtKB-KW"/>
</dbReference>